<evidence type="ECO:0000313" key="3">
    <source>
        <dbReference type="Proteomes" id="UP000179860"/>
    </source>
</evidence>
<dbReference type="Proteomes" id="UP000179860">
    <property type="component" value="Plasmid pl2WSM5005"/>
</dbReference>
<feature type="signal peptide" evidence="1">
    <location>
        <begin position="1"/>
        <end position="24"/>
    </location>
</feature>
<gene>
    <name evidence="2" type="ORF">BJG93_34035</name>
</gene>
<dbReference type="Gene3D" id="2.50.20.10">
    <property type="entry name" value="Lipoprotein localisation LolA/LolB/LppX"/>
    <property type="match status" value="1"/>
</dbReference>
<protein>
    <submittedName>
        <fullName evidence="2">DUF1329 domain-containing protein</fullName>
    </submittedName>
</protein>
<keyword evidence="1" id="KW-0732">Signal</keyword>
<evidence type="ECO:0000313" key="2">
    <source>
        <dbReference type="EMBL" id="APA90572.1"/>
    </source>
</evidence>
<accession>A0A1I9YWH5</accession>
<dbReference type="RefSeq" id="WP_027193697.1">
    <property type="nucleotide sequence ID" value="NZ_CP017565.2"/>
</dbReference>
<dbReference type="InterPro" id="IPR010752">
    <property type="entry name" value="DUF1329"/>
</dbReference>
<geneLocation type="plasmid" evidence="2 3">
    <name>pl2WSM5005</name>
</geneLocation>
<name>A0A1I9YWH5_9BURK</name>
<dbReference type="AlphaFoldDB" id="A0A1I9YWH5"/>
<dbReference type="OrthoDB" id="6751304at2"/>
<feature type="chain" id="PRO_5009607749" evidence="1">
    <location>
        <begin position="25"/>
        <end position="456"/>
    </location>
</feature>
<evidence type="ECO:0000256" key="1">
    <source>
        <dbReference type="SAM" id="SignalP"/>
    </source>
</evidence>
<reference evidence="2" key="2">
    <citation type="submission" date="2021-06" db="EMBL/GenBank/DDBJ databases">
        <authorList>
            <person name="Rogers T.H."/>
            <person name="Ramsay J.P."/>
            <person name="Wang P."/>
            <person name="Terpolilli J."/>
        </authorList>
    </citation>
    <scope>NUCLEOTIDE SEQUENCE [LARGE SCALE GENOMIC DNA]</scope>
    <source>
        <strain evidence="2">WSM5005</strain>
        <plasmid evidence="2">pl2WSM5005</plasmid>
    </source>
</reference>
<dbReference type="EMBL" id="CP017565">
    <property type="protein sequence ID" value="APA90572.1"/>
    <property type="molecule type" value="Genomic_DNA"/>
</dbReference>
<organism evidence="2 3">
    <name type="scientific">Paraburkholderia sprentiae WSM5005</name>
    <dbReference type="NCBI Taxonomy" id="754502"/>
    <lineage>
        <taxon>Bacteria</taxon>
        <taxon>Pseudomonadati</taxon>
        <taxon>Pseudomonadota</taxon>
        <taxon>Betaproteobacteria</taxon>
        <taxon>Burkholderiales</taxon>
        <taxon>Burkholderiaceae</taxon>
        <taxon>Paraburkholderia</taxon>
    </lineage>
</organism>
<proteinExistence type="predicted"/>
<keyword evidence="3" id="KW-1185">Reference proteome</keyword>
<reference evidence="2" key="1">
    <citation type="submission" date="2016-09" db="EMBL/GenBank/DDBJ databases">
        <title>The Complete Genome of Burkholderia sprentiae wsm5005.</title>
        <authorList>
            <person name="De Meyer S."/>
            <person name="Wang P."/>
            <person name="Terpolilli J."/>
        </authorList>
    </citation>
    <scope>NUCLEOTIDE SEQUENCE [LARGE SCALE GENOMIC DNA]</scope>
    <source>
        <strain evidence="2">WSM5005</strain>
        <plasmid evidence="2">pl2WSM5005</plasmid>
    </source>
</reference>
<sequence length="456" mass="50415">MKFQTLARAATVLSALAVMASTHAAVTADEAAHLKSDLTPFGAEKAGNKEGTIPAWTGGLITPTPGFKNGGRRPDPFANEKPILQITAKNMDQYADKLAEGVKALLKKYPDTYRLDVYPTHRSAAAPQYVYDNTFQNATRATLVESSSGAMSKGAIGGIPFPIPKNGAEVMLNHKLHWGGESFVESAHNWQVTADGKAVLLSDVTEQSNSPYYFKDGSSDNLRDDYSMVRVDTHGPAIRAGEAIVGHQTIDESHTNTWVYLVGQRRVRKLPNACCDTPTPAAAGVMSFDEIQTFASRMDRFDWKLIGKKEMYIPYNCNRWLAATKDSDILGPHHLNPDYIRWELHRVWVVEATLKPGERHTSKKSLYYVDEDSWLAVLADRYDANDKLWRMTYSIPVAMPDVPGEIPFGFGAYDLSAGSYDAMGLGAEEKMQYKINATPYPESFFAPENMAGESVR</sequence>
<dbReference type="Pfam" id="PF07044">
    <property type="entry name" value="DUF1329"/>
    <property type="match status" value="1"/>
</dbReference>
<keyword evidence="2" id="KW-0614">Plasmid</keyword>
<dbReference type="KEGG" id="pspw:BJG93_34035"/>
<dbReference type="CDD" id="cd16329">
    <property type="entry name" value="LolA_like"/>
    <property type="match status" value="1"/>
</dbReference>